<protein>
    <submittedName>
        <fullName evidence="1">Uncharacterized protein</fullName>
    </submittedName>
</protein>
<keyword evidence="2" id="KW-1185">Reference proteome</keyword>
<evidence type="ECO:0000313" key="2">
    <source>
        <dbReference type="Proteomes" id="UP001148629"/>
    </source>
</evidence>
<evidence type="ECO:0000313" key="1">
    <source>
        <dbReference type="EMBL" id="KAJ3520046.1"/>
    </source>
</evidence>
<reference evidence="1" key="1">
    <citation type="submission" date="2022-08" db="EMBL/GenBank/DDBJ databases">
        <title>Genome Sequence of Fusarium decemcellulare.</title>
        <authorList>
            <person name="Buettner E."/>
        </authorList>
    </citation>
    <scope>NUCLEOTIDE SEQUENCE</scope>
    <source>
        <strain evidence="1">Babe19</strain>
    </source>
</reference>
<sequence>MVLKGTAKTHLRARHFQRFHADSIKDPKTPLRNAERLTSEDLRLASLIEPNWRTTYATTDEEDWPKTFTTNDRSFISILSKWRVSIKKLERSMNEAGVSEEDTAEDDGCHETEEVEGQPTKASHEDSMERKAKEQVKTNAKPRRASPTVSPVVKRKIASLSPSSLPSAIWTDDVNQAAGGEQAQPPLEPAETSPSFSTIRSSIQGKAASSDPHVNAKDAAQRRVSFAISPQPSTSPTPYPPSPSDSDVFTADPSSHKASETTQGAQPPSNREHGFFRQDDSLEARSEAGTLKGRSTYDDLKDKYCTNYEQTIDDLRHSRTPRKGGRNIWRRDEDHHGAYFGGEQVAQTWEKRDAKFTEPNGYGQGNGSMGNFGIADYGDSSREWPAETYQQWNHEPTTGHESHRREKTANTRIHDPHKLDKDLQAVLTEENLQRFLVIRRRVLSDKRRGGF</sequence>
<dbReference type="EMBL" id="JANRMS010002999">
    <property type="protein sequence ID" value="KAJ3520046.1"/>
    <property type="molecule type" value="Genomic_DNA"/>
</dbReference>
<dbReference type="Proteomes" id="UP001148629">
    <property type="component" value="Unassembled WGS sequence"/>
</dbReference>
<proteinExistence type="predicted"/>
<name>A0ACC1RIR4_9HYPO</name>
<accession>A0ACC1RIR4</accession>
<gene>
    <name evidence="1" type="ORF">NM208_g13885</name>
</gene>
<organism evidence="1 2">
    <name type="scientific">Fusarium decemcellulare</name>
    <dbReference type="NCBI Taxonomy" id="57161"/>
    <lineage>
        <taxon>Eukaryota</taxon>
        <taxon>Fungi</taxon>
        <taxon>Dikarya</taxon>
        <taxon>Ascomycota</taxon>
        <taxon>Pezizomycotina</taxon>
        <taxon>Sordariomycetes</taxon>
        <taxon>Hypocreomycetidae</taxon>
        <taxon>Hypocreales</taxon>
        <taxon>Nectriaceae</taxon>
        <taxon>Fusarium</taxon>
        <taxon>Fusarium decemcellulare species complex</taxon>
    </lineage>
</organism>
<comment type="caution">
    <text evidence="1">The sequence shown here is derived from an EMBL/GenBank/DDBJ whole genome shotgun (WGS) entry which is preliminary data.</text>
</comment>